<dbReference type="AlphaFoldDB" id="A7N5U8"/>
<dbReference type="Proteomes" id="UP000008152">
    <property type="component" value="Chromosome II"/>
</dbReference>
<accession>A7N5U8</accession>
<dbReference type="PATRIC" id="fig|338187.36.peg.3677"/>
<reference evidence="1 2" key="1">
    <citation type="submission" date="2007-08" db="EMBL/GenBank/DDBJ databases">
        <authorList>
            <consortium name="The Vibrio harveyi Genome Sequencing Project"/>
            <person name="Bassler B."/>
            <person name="Clifton S.W."/>
            <person name="Fulton L."/>
            <person name="Delehaunty K."/>
            <person name="Fronick C."/>
            <person name="Harrison M."/>
            <person name="Markivic C."/>
            <person name="Fulton R."/>
            <person name="Tin-Wollam A.-M."/>
            <person name="Shah N."/>
            <person name="Pepin K."/>
            <person name="Nash W."/>
            <person name="Thiruvilangam P."/>
            <person name="Bhonagiri V."/>
            <person name="Waters C."/>
            <person name="Tu K.C."/>
            <person name="Irgon J."/>
            <person name="Wilson R.K."/>
        </authorList>
    </citation>
    <scope>NUCLEOTIDE SEQUENCE [LARGE SCALE GENOMIC DNA]</scope>
    <source>
        <strain evidence="2">ATCC BAA-1116 / BB120</strain>
    </source>
</reference>
<evidence type="ECO:0000313" key="2">
    <source>
        <dbReference type="Proteomes" id="UP000008152"/>
    </source>
</evidence>
<evidence type="ECO:0000313" key="1">
    <source>
        <dbReference type="EMBL" id="ABU72698.1"/>
    </source>
</evidence>
<protein>
    <submittedName>
        <fullName evidence="1">Uncharacterized protein</fullName>
    </submittedName>
</protein>
<dbReference type="KEGG" id="vha:VIBHAR_04789"/>
<organism evidence="1 2">
    <name type="scientific">Vibrio campbellii (strain ATCC BAA-1116)</name>
    <dbReference type="NCBI Taxonomy" id="2902295"/>
    <lineage>
        <taxon>Bacteria</taxon>
        <taxon>Pseudomonadati</taxon>
        <taxon>Pseudomonadota</taxon>
        <taxon>Gammaproteobacteria</taxon>
        <taxon>Vibrionales</taxon>
        <taxon>Vibrionaceae</taxon>
        <taxon>Vibrio</taxon>
    </lineage>
</organism>
<name>A7N5U8_VIBC1</name>
<proteinExistence type="predicted"/>
<dbReference type="EMBL" id="CP000790">
    <property type="protein sequence ID" value="ABU72698.1"/>
    <property type="molecule type" value="Genomic_DNA"/>
</dbReference>
<sequence length="44" mass="4954">MFSIKTMGYISLITQINNGSPNAILFVFTLTTISTRFQLLKMVV</sequence>
<gene>
    <name evidence="1" type="ordered locus">VIBHAR_04789</name>
</gene>